<gene>
    <name evidence="2" type="ORF">COCHEDRAFT_1094008</name>
</gene>
<evidence type="ECO:0000259" key="1">
    <source>
        <dbReference type="Pfam" id="PF06985"/>
    </source>
</evidence>
<dbReference type="OMA" id="WIRTIHT"/>
<dbReference type="AlphaFoldDB" id="M2T8P2"/>
<feature type="non-terminal residue" evidence="2">
    <location>
        <position position="333"/>
    </location>
</feature>
<dbReference type="eggNOG" id="ENOG502SUZ5">
    <property type="taxonomic scope" value="Eukaryota"/>
</dbReference>
<accession>M2T8P2</accession>
<protein>
    <recommendedName>
        <fullName evidence="1">Heterokaryon incompatibility domain-containing protein</fullName>
    </recommendedName>
</protein>
<evidence type="ECO:0000313" key="2">
    <source>
        <dbReference type="EMBL" id="EMD93915.1"/>
    </source>
</evidence>
<sequence length="333" mass="38654">MSEKEFTYDRIDMDRPSFRLIRLLGGATTYIHCELFEAYLDESKDGGIPYDALSYTWGDIEKSAIIQINGMKARVTENLFIALHHLRPVDGYRVLWIDAVCIDQGDEKEKGHQVQQMGEIYQTAERVIIWLGTGSEDSDNLMEFLRTLSSNAEVHSTSQLVPRNLQDRYRESMRKLLERPWFRRVWIIQEVAKARRAIIACGWKSVSTRVFTKAPSLLGLELDPHSKAILDVMPGHLRATNWYTQQPTLHTLLQNFHRSEATDKRDMIYALLGMSSSVYERSKLQADYTKNLQELIRSTTSTLLFPGRTESPDLYYIDWGWSEFIDNLKYLRS</sequence>
<dbReference type="Pfam" id="PF06985">
    <property type="entry name" value="HET"/>
    <property type="match status" value="1"/>
</dbReference>
<reference evidence="2 3" key="1">
    <citation type="journal article" date="2012" name="PLoS Pathog.">
        <title>Diverse lifestyles and strategies of plant pathogenesis encoded in the genomes of eighteen Dothideomycetes fungi.</title>
        <authorList>
            <person name="Ohm R.A."/>
            <person name="Feau N."/>
            <person name="Henrissat B."/>
            <person name="Schoch C.L."/>
            <person name="Horwitz B.A."/>
            <person name="Barry K.W."/>
            <person name="Condon B.J."/>
            <person name="Copeland A.C."/>
            <person name="Dhillon B."/>
            <person name="Glaser F."/>
            <person name="Hesse C.N."/>
            <person name="Kosti I."/>
            <person name="LaButti K."/>
            <person name="Lindquist E.A."/>
            <person name="Lucas S."/>
            <person name="Salamov A.A."/>
            <person name="Bradshaw R.E."/>
            <person name="Ciuffetti L."/>
            <person name="Hamelin R.C."/>
            <person name="Kema G.H.J."/>
            <person name="Lawrence C."/>
            <person name="Scott J.A."/>
            <person name="Spatafora J.W."/>
            <person name="Turgeon B.G."/>
            <person name="de Wit P.J.G.M."/>
            <person name="Zhong S."/>
            <person name="Goodwin S.B."/>
            <person name="Grigoriev I.V."/>
        </authorList>
    </citation>
    <scope>NUCLEOTIDE SEQUENCE [LARGE SCALE GENOMIC DNA]</scope>
    <source>
        <strain evidence="3">C5 / ATCC 48332 / race O</strain>
    </source>
</reference>
<proteinExistence type="predicted"/>
<organism evidence="2 3">
    <name type="scientific">Cochliobolus heterostrophus (strain C5 / ATCC 48332 / race O)</name>
    <name type="common">Southern corn leaf blight fungus</name>
    <name type="synonym">Bipolaris maydis</name>
    <dbReference type="NCBI Taxonomy" id="701091"/>
    <lineage>
        <taxon>Eukaryota</taxon>
        <taxon>Fungi</taxon>
        <taxon>Dikarya</taxon>
        <taxon>Ascomycota</taxon>
        <taxon>Pezizomycotina</taxon>
        <taxon>Dothideomycetes</taxon>
        <taxon>Pleosporomycetidae</taxon>
        <taxon>Pleosporales</taxon>
        <taxon>Pleosporineae</taxon>
        <taxon>Pleosporaceae</taxon>
        <taxon>Bipolaris</taxon>
    </lineage>
</organism>
<evidence type="ECO:0000313" key="3">
    <source>
        <dbReference type="Proteomes" id="UP000016936"/>
    </source>
</evidence>
<dbReference type="STRING" id="701091.M2T8P2"/>
<dbReference type="InterPro" id="IPR010730">
    <property type="entry name" value="HET"/>
</dbReference>
<dbReference type="HOGENOM" id="CLU_004184_3_2_1"/>
<feature type="domain" description="Heterokaryon incompatibility" evidence="1">
    <location>
        <begin position="50"/>
        <end position="190"/>
    </location>
</feature>
<dbReference type="PANTHER" id="PTHR24148:SF78">
    <property type="entry name" value="HETEROKARYON INCOMPATIBILITY DOMAIN-CONTAINING PROTEIN"/>
    <property type="match status" value="1"/>
</dbReference>
<reference evidence="3" key="2">
    <citation type="journal article" date="2013" name="PLoS Genet.">
        <title>Comparative genome structure, secondary metabolite, and effector coding capacity across Cochliobolus pathogens.</title>
        <authorList>
            <person name="Condon B.J."/>
            <person name="Leng Y."/>
            <person name="Wu D."/>
            <person name="Bushley K.E."/>
            <person name="Ohm R.A."/>
            <person name="Otillar R."/>
            <person name="Martin J."/>
            <person name="Schackwitz W."/>
            <person name="Grimwood J."/>
            <person name="MohdZainudin N."/>
            <person name="Xue C."/>
            <person name="Wang R."/>
            <person name="Manning V.A."/>
            <person name="Dhillon B."/>
            <person name="Tu Z.J."/>
            <person name="Steffenson B.J."/>
            <person name="Salamov A."/>
            <person name="Sun H."/>
            <person name="Lowry S."/>
            <person name="LaButti K."/>
            <person name="Han J."/>
            <person name="Copeland A."/>
            <person name="Lindquist E."/>
            <person name="Barry K."/>
            <person name="Schmutz J."/>
            <person name="Baker S.E."/>
            <person name="Ciuffetti L.M."/>
            <person name="Grigoriev I.V."/>
            <person name="Zhong S."/>
            <person name="Turgeon B.G."/>
        </authorList>
    </citation>
    <scope>NUCLEOTIDE SEQUENCE [LARGE SCALE GENOMIC DNA]</scope>
    <source>
        <strain evidence="3">C5 / ATCC 48332 / race O</strain>
    </source>
</reference>
<dbReference type="EMBL" id="KB445572">
    <property type="protein sequence ID" value="EMD93915.1"/>
    <property type="molecule type" value="Genomic_DNA"/>
</dbReference>
<dbReference type="Proteomes" id="UP000016936">
    <property type="component" value="Unassembled WGS sequence"/>
</dbReference>
<dbReference type="InterPro" id="IPR052895">
    <property type="entry name" value="HetReg/Transcr_Mod"/>
</dbReference>
<keyword evidence="3" id="KW-1185">Reference proteome</keyword>
<dbReference type="PANTHER" id="PTHR24148">
    <property type="entry name" value="ANKYRIN REPEAT DOMAIN-CONTAINING PROTEIN 39 HOMOLOG-RELATED"/>
    <property type="match status" value="1"/>
</dbReference>
<name>M2T8P2_COCH5</name>